<dbReference type="STRING" id="69895.SAMN05192551_101130"/>
<protein>
    <submittedName>
        <fullName evidence="3">von Willebrand factor type A domain-containing protein</fullName>
    </submittedName>
</protein>
<dbReference type="PROSITE" id="PS50234">
    <property type="entry name" value="VWFA"/>
    <property type="match status" value="1"/>
</dbReference>
<dbReference type="InterPro" id="IPR012902">
    <property type="entry name" value="N_methyl_site"/>
</dbReference>
<dbReference type="EMBL" id="FOQA01000001">
    <property type="protein sequence ID" value="SFH47763.1"/>
    <property type="molecule type" value="Genomic_DNA"/>
</dbReference>
<dbReference type="RefSeq" id="WP_207646580.1">
    <property type="nucleotide sequence ID" value="NZ_FOQA01000001.1"/>
</dbReference>
<feature type="domain" description="VWFA" evidence="2">
    <location>
        <begin position="204"/>
        <end position="498"/>
    </location>
</feature>
<keyword evidence="1" id="KW-1133">Transmembrane helix</keyword>
<gene>
    <name evidence="3" type="ORF">SAMN05192551_101130</name>
</gene>
<evidence type="ECO:0000256" key="1">
    <source>
        <dbReference type="SAM" id="Phobius"/>
    </source>
</evidence>
<organism evidence="3 4">
    <name type="scientific">Tindallia magadiensis</name>
    <dbReference type="NCBI Taxonomy" id="69895"/>
    <lineage>
        <taxon>Bacteria</taxon>
        <taxon>Bacillati</taxon>
        <taxon>Bacillota</taxon>
        <taxon>Clostridia</taxon>
        <taxon>Peptostreptococcales</taxon>
        <taxon>Tindalliaceae</taxon>
        <taxon>Tindallia</taxon>
    </lineage>
</organism>
<dbReference type="CDD" id="cd00198">
    <property type="entry name" value="vWFA"/>
    <property type="match status" value="1"/>
</dbReference>
<dbReference type="Pfam" id="PF07963">
    <property type="entry name" value="N_methyl"/>
    <property type="match status" value="1"/>
</dbReference>
<dbReference type="AlphaFoldDB" id="A0A1I3ACC1"/>
<accession>A0A1I3ACC1</accession>
<keyword evidence="1" id="KW-0812">Transmembrane</keyword>
<keyword evidence="4" id="KW-1185">Reference proteome</keyword>
<dbReference type="Gene3D" id="3.40.50.410">
    <property type="entry name" value="von Willebrand factor, type A domain"/>
    <property type="match status" value="1"/>
</dbReference>
<dbReference type="InterPro" id="IPR036465">
    <property type="entry name" value="vWFA_dom_sf"/>
</dbReference>
<dbReference type="Proteomes" id="UP000199287">
    <property type="component" value="Unassembled WGS sequence"/>
</dbReference>
<evidence type="ECO:0000313" key="4">
    <source>
        <dbReference type="Proteomes" id="UP000199287"/>
    </source>
</evidence>
<dbReference type="SUPFAM" id="SSF53300">
    <property type="entry name" value="vWA-like"/>
    <property type="match status" value="1"/>
</dbReference>
<feature type="transmembrane region" description="Helical" evidence="1">
    <location>
        <begin position="7"/>
        <end position="31"/>
    </location>
</feature>
<reference evidence="4" key="1">
    <citation type="submission" date="2016-10" db="EMBL/GenBank/DDBJ databases">
        <authorList>
            <person name="Varghese N."/>
            <person name="Submissions S."/>
        </authorList>
    </citation>
    <scope>NUCLEOTIDE SEQUENCE [LARGE SCALE GENOMIC DNA]</scope>
    <source>
        <strain evidence="4">Z-7934</strain>
    </source>
</reference>
<dbReference type="InterPro" id="IPR002035">
    <property type="entry name" value="VWF_A"/>
</dbReference>
<dbReference type="SMART" id="SM00327">
    <property type="entry name" value="VWA"/>
    <property type="match status" value="1"/>
</dbReference>
<dbReference type="Pfam" id="PF00092">
    <property type="entry name" value="VWA"/>
    <property type="match status" value="1"/>
</dbReference>
<proteinExistence type="predicted"/>
<sequence length="511" mass="57170">MMNNRQGYTLLELILVISLLMVVIIASFNFLSFGRTVHQKAVSEADIQSSLRLTAEHVNQAVRYTSAAFTVPKSSFQDAGFRDPGWTYLGVTADGQVVLDKPPENEGEPRKVTVLAEAYDDVHYEIEFIPNHDSDGNIQNNIVGFMIQGFKDGRLVSEMESSTSVKNAHQVEHRGGSLDPSVALAFSMHDRGSPEFVQVSPDAYITMVIDLSGSMNWNMSGTQTSNVPLSEQRLTILRNSALDMIDKLSSLGFDVYVSLVPFGTNANNPEPFRNINDDNELNEVINFINTMQSGQQGRGGWTNTGDGIRRAYHQMKTAEIDFLNDNPEKSLNDFTRHMMVLVDGQTNRETRIATSTDYVNLGWWLFPRWRYVITSHSLYYGDGNVDINNANIPGEYTSNIVNSVISRDVPSNDNTYIEAFANLNIRNDTYTDIEGEEKQKINTFVIGFSADPNDLLSLEDIGESLNGKRFEDNDNKRFIIAADADELDFAFGDFIEEVSSSLWSISGPRLH</sequence>
<dbReference type="PROSITE" id="PS00409">
    <property type="entry name" value="PROKAR_NTER_METHYL"/>
    <property type="match status" value="1"/>
</dbReference>
<evidence type="ECO:0000313" key="3">
    <source>
        <dbReference type="EMBL" id="SFH47763.1"/>
    </source>
</evidence>
<evidence type="ECO:0000259" key="2">
    <source>
        <dbReference type="PROSITE" id="PS50234"/>
    </source>
</evidence>
<name>A0A1I3ACC1_9FIRM</name>
<keyword evidence="1" id="KW-0472">Membrane</keyword>